<feature type="chain" id="PRO_5038487230" evidence="6">
    <location>
        <begin position="29"/>
        <end position="438"/>
    </location>
</feature>
<dbReference type="Proteomes" id="UP000275356">
    <property type="component" value="Unassembled WGS sequence"/>
</dbReference>
<dbReference type="PANTHER" id="PTHR43649:SF33">
    <property type="entry name" value="POLYGALACTURONAN_RHAMNOGALACTURONAN-BINDING PROTEIN YTCQ"/>
    <property type="match status" value="1"/>
</dbReference>
<name>A0A3N2D8N8_9MICO</name>
<keyword evidence="2 6" id="KW-0732">Signal</keyword>
<proteinExistence type="predicted"/>
<keyword evidence="4" id="KW-0564">Palmitate</keyword>
<dbReference type="AlphaFoldDB" id="A0A3N2D8N8"/>
<dbReference type="PANTHER" id="PTHR43649">
    <property type="entry name" value="ARABINOSE-BINDING PROTEIN-RELATED"/>
    <property type="match status" value="1"/>
</dbReference>
<organism evidence="7 8">
    <name type="scientific">Salana multivorans</name>
    <dbReference type="NCBI Taxonomy" id="120377"/>
    <lineage>
        <taxon>Bacteria</taxon>
        <taxon>Bacillati</taxon>
        <taxon>Actinomycetota</taxon>
        <taxon>Actinomycetes</taxon>
        <taxon>Micrococcales</taxon>
        <taxon>Beutenbergiaceae</taxon>
        <taxon>Salana</taxon>
    </lineage>
</organism>
<gene>
    <name evidence="7" type="ORF">EDD28_0729</name>
</gene>
<evidence type="ECO:0000313" key="7">
    <source>
        <dbReference type="EMBL" id="ROR96153.1"/>
    </source>
</evidence>
<keyword evidence="8" id="KW-1185">Reference proteome</keyword>
<keyword evidence="3" id="KW-0472">Membrane</keyword>
<reference evidence="7 8" key="1">
    <citation type="submission" date="2018-11" db="EMBL/GenBank/DDBJ databases">
        <title>Sequencing the genomes of 1000 actinobacteria strains.</title>
        <authorList>
            <person name="Klenk H.-P."/>
        </authorList>
    </citation>
    <scope>NUCLEOTIDE SEQUENCE [LARGE SCALE GENOMIC DNA]</scope>
    <source>
        <strain evidence="7 8">DSM 13521</strain>
    </source>
</reference>
<evidence type="ECO:0000256" key="3">
    <source>
        <dbReference type="ARBA" id="ARBA00023136"/>
    </source>
</evidence>
<evidence type="ECO:0000256" key="6">
    <source>
        <dbReference type="SAM" id="SignalP"/>
    </source>
</evidence>
<dbReference type="Gene3D" id="3.40.190.10">
    <property type="entry name" value="Periplasmic binding protein-like II"/>
    <property type="match status" value="1"/>
</dbReference>
<dbReference type="SUPFAM" id="SSF53850">
    <property type="entry name" value="Periplasmic binding protein-like II"/>
    <property type="match status" value="1"/>
</dbReference>
<protein>
    <submittedName>
        <fullName evidence="7">Carbohydrate ABC transporter substrate-binding protein (CUT1 family)</fullName>
    </submittedName>
</protein>
<dbReference type="RefSeq" id="WP_123738372.1">
    <property type="nucleotide sequence ID" value="NZ_RKHQ01000001.1"/>
</dbReference>
<dbReference type="Pfam" id="PF01547">
    <property type="entry name" value="SBP_bac_1"/>
    <property type="match status" value="1"/>
</dbReference>
<keyword evidence="1" id="KW-1003">Cell membrane</keyword>
<feature type="signal peptide" evidence="6">
    <location>
        <begin position="1"/>
        <end position="28"/>
    </location>
</feature>
<evidence type="ECO:0000256" key="5">
    <source>
        <dbReference type="ARBA" id="ARBA00023288"/>
    </source>
</evidence>
<evidence type="ECO:0000256" key="4">
    <source>
        <dbReference type="ARBA" id="ARBA00023139"/>
    </source>
</evidence>
<evidence type="ECO:0000256" key="1">
    <source>
        <dbReference type="ARBA" id="ARBA00022475"/>
    </source>
</evidence>
<keyword evidence="5" id="KW-0449">Lipoprotein</keyword>
<dbReference type="OrthoDB" id="4289620at2"/>
<dbReference type="EMBL" id="RKHQ01000001">
    <property type="protein sequence ID" value="ROR96153.1"/>
    <property type="molecule type" value="Genomic_DNA"/>
</dbReference>
<dbReference type="InterPro" id="IPR006059">
    <property type="entry name" value="SBP"/>
</dbReference>
<comment type="caution">
    <text evidence="7">The sequence shown here is derived from an EMBL/GenBank/DDBJ whole genome shotgun (WGS) entry which is preliminary data.</text>
</comment>
<sequence length="438" mass="45956">MVQTQAARTRIGRGVAVLAAAGLALGMAACGDGGGGGGSTSGGDGGGDGEITGSITFQTWSLTPTFQDYLDGVIAAFEEAHPGAKVTLQDQPGDGYDQKVLTQAASNSLPDVINLPPDFALPLAKVDMLDNLAESDPGMGDVYVAGGIEAYQFPGLDGTWAYPWYLNTDINYWNTELMTACGLDPAKLPTTDAELFDQAKTYSENCTDSYLMSRAPGVEDFARAGIEVINAEGTEFTFATPEAAEIVERYVTAYQEGLLPNSVLNDDYLGNSTMFTQGQVAWSTGGAPAYANFTKDNPSLEGKIAINAALDVPSLYVQGVGVSAQSKNIATARAFAQFVTNADNQNAFGKIVSVFPSTIASADDPYFSESDGTVNGDAKVLAFESLSRAKALIPVQFNSSMGTILRQQISLAMRGDIPAADALDAAQKEINQMLADQA</sequence>
<dbReference type="InterPro" id="IPR050490">
    <property type="entry name" value="Bact_solute-bd_prot1"/>
</dbReference>
<evidence type="ECO:0000256" key="2">
    <source>
        <dbReference type="ARBA" id="ARBA00022729"/>
    </source>
</evidence>
<evidence type="ECO:0000313" key="8">
    <source>
        <dbReference type="Proteomes" id="UP000275356"/>
    </source>
</evidence>
<accession>A0A3N2D8N8</accession>